<sequence length="425" mass="47865">MDLVAVAAALDALVVPDADRARSVHALQLVARLRCLVDAVEMRWNRRLEELARLDTSLNPEHVNAEATGRSLRKATDAVRRASRAVTAPVVADAVEDGCLSGEHLDAFVRALHSLTKEQRPRLLELQHELVRVAQRSTVEDFTVRLRAVVRDIEGDDGRSRLERQRRERGVRTWTGKDGMWNLHGRFDPESALGLIEALRRETERLFHGEHPADAPADPLLRQQWFQAQALANLMQGRGTRSSEPEFVIVMDHDTFATGERRPDSRVDCGCELDLPIDALLRLAQRARFTPVILDRDGRVVAQGSRVSSPDELVASLRDPVGLDRGRSRRHADRAQRRALRAMYRHCAIPGCRVPFQKCEIHHLVRWEDGGPTDLHNLLPVCAHHHDRIHADGWLLELAADRSLTIRRQGVIAMATGPPREQWAA</sequence>
<dbReference type="InterPro" id="IPR002711">
    <property type="entry name" value="HNH"/>
</dbReference>
<reference evidence="2" key="1">
    <citation type="submission" date="2020-05" db="EMBL/GenBank/DDBJ databases">
        <authorList>
            <person name="Chiriac C."/>
            <person name="Salcher M."/>
            <person name="Ghai R."/>
            <person name="Kavagutti S V."/>
        </authorList>
    </citation>
    <scope>NUCLEOTIDE SEQUENCE</scope>
</reference>
<dbReference type="Pfam" id="PF01844">
    <property type="entry name" value="HNH"/>
    <property type="match status" value="1"/>
</dbReference>
<dbReference type="EMBL" id="CAEZSR010000331">
    <property type="protein sequence ID" value="CAB4601489.1"/>
    <property type="molecule type" value="Genomic_DNA"/>
</dbReference>
<dbReference type="AlphaFoldDB" id="A0A6J6GNS9"/>
<protein>
    <submittedName>
        <fullName evidence="2">Unannotated protein</fullName>
    </submittedName>
</protein>
<accession>A0A6J6GNS9</accession>
<evidence type="ECO:0000313" key="2">
    <source>
        <dbReference type="EMBL" id="CAB4601489.1"/>
    </source>
</evidence>
<dbReference type="InterPro" id="IPR003615">
    <property type="entry name" value="HNH_nuc"/>
</dbReference>
<gene>
    <name evidence="2" type="ORF">UFOPK1493_04353</name>
</gene>
<dbReference type="GO" id="GO:0004519">
    <property type="term" value="F:endonuclease activity"/>
    <property type="evidence" value="ECO:0007669"/>
    <property type="project" value="InterPro"/>
</dbReference>
<dbReference type="GO" id="GO:0008270">
    <property type="term" value="F:zinc ion binding"/>
    <property type="evidence" value="ECO:0007669"/>
    <property type="project" value="InterPro"/>
</dbReference>
<name>A0A6J6GNS9_9ZZZZ</name>
<dbReference type="SMART" id="SM00507">
    <property type="entry name" value="HNHc"/>
    <property type="match status" value="1"/>
</dbReference>
<dbReference type="CDD" id="cd00085">
    <property type="entry name" value="HNHc"/>
    <property type="match status" value="1"/>
</dbReference>
<proteinExistence type="predicted"/>
<feature type="domain" description="HNH nuclease" evidence="1">
    <location>
        <begin position="335"/>
        <end position="387"/>
    </location>
</feature>
<dbReference type="GO" id="GO:0003676">
    <property type="term" value="F:nucleic acid binding"/>
    <property type="evidence" value="ECO:0007669"/>
    <property type="project" value="InterPro"/>
</dbReference>
<dbReference type="Gene3D" id="1.10.30.50">
    <property type="match status" value="1"/>
</dbReference>
<evidence type="ECO:0000259" key="1">
    <source>
        <dbReference type="SMART" id="SM00507"/>
    </source>
</evidence>
<organism evidence="2">
    <name type="scientific">freshwater metagenome</name>
    <dbReference type="NCBI Taxonomy" id="449393"/>
    <lineage>
        <taxon>unclassified sequences</taxon>
        <taxon>metagenomes</taxon>
        <taxon>ecological metagenomes</taxon>
    </lineage>
</organism>